<dbReference type="EMBL" id="UOEF01000017">
    <property type="protein sequence ID" value="VAV87614.1"/>
    <property type="molecule type" value="Genomic_DNA"/>
</dbReference>
<organism evidence="1">
    <name type="scientific">hydrothermal vent metagenome</name>
    <dbReference type="NCBI Taxonomy" id="652676"/>
    <lineage>
        <taxon>unclassified sequences</taxon>
        <taxon>metagenomes</taxon>
        <taxon>ecological metagenomes</taxon>
    </lineage>
</organism>
<evidence type="ECO:0000313" key="1">
    <source>
        <dbReference type="EMBL" id="VAV87614.1"/>
    </source>
</evidence>
<protein>
    <submittedName>
        <fullName evidence="1">Uncharacterized protein</fullName>
    </submittedName>
</protein>
<dbReference type="AlphaFoldDB" id="A0A3B0R2C1"/>
<accession>A0A3B0R2C1</accession>
<reference evidence="1" key="1">
    <citation type="submission" date="2018-06" db="EMBL/GenBank/DDBJ databases">
        <authorList>
            <person name="Zhirakovskaya E."/>
        </authorList>
    </citation>
    <scope>NUCLEOTIDE SEQUENCE</scope>
</reference>
<sequence>MKLLTPVIIASAIAVGGIGLTGAFAGEKSSRDDKYIIKTIGEPKSCIRRSDIRSTDVIDDRTIDFKMRNGDIYRNKLPDRCNGLGFEEAFSYRTSVNQLCHVDIIRVLDHTGGRLGTRAACGLGKFQKIEKSRRPDEGG</sequence>
<gene>
    <name evidence="1" type="ORF">MNBD_ALPHA04-238</name>
</gene>
<name>A0A3B0R2C1_9ZZZZ</name>
<proteinExistence type="predicted"/>